<organism evidence="4 5">
    <name type="scientific">Brucella haematophila</name>
    <dbReference type="NCBI Taxonomy" id="419474"/>
    <lineage>
        <taxon>Bacteria</taxon>
        <taxon>Pseudomonadati</taxon>
        <taxon>Pseudomonadota</taxon>
        <taxon>Alphaproteobacteria</taxon>
        <taxon>Hyphomicrobiales</taxon>
        <taxon>Brucellaceae</taxon>
        <taxon>Brucella/Ochrobactrum group</taxon>
        <taxon>Brucella</taxon>
    </lineage>
</organism>
<dbReference type="Proteomes" id="UP000704467">
    <property type="component" value="Unassembled WGS sequence"/>
</dbReference>
<keyword evidence="2" id="KW-0503">Monooxygenase</keyword>
<dbReference type="PANTHER" id="PTHR13789:SF309">
    <property type="entry name" value="PUTATIVE (AFU_ORTHOLOGUE AFUA_6G14510)-RELATED"/>
    <property type="match status" value="1"/>
</dbReference>
<dbReference type="PRINTS" id="PR00420">
    <property type="entry name" value="RNGMNOXGNASE"/>
</dbReference>
<dbReference type="RefSeq" id="WP_138784358.1">
    <property type="nucleotide sequence ID" value="NZ_JBHEEQ010000001.1"/>
</dbReference>
<reference evidence="4 5" key="1">
    <citation type="submission" date="2020-03" db="EMBL/GenBank/DDBJ databases">
        <title>Whole genome sequencing of clinical and environmental type strains of Ochrobactrum.</title>
        <authorList>
            <person name="Dharne M."/>
        </authorList>
    </citation>
    <scope>NUCLEOTIDE SEQUENCE [LARGE SCALE GENOMIC DNA]</scope>
    <source>
        <strain evidence="4 5">CIP 109452</strain>
    </source>
</reference>
<sequence>MAAVNNVLIVGGGVGGLCLAIVLKTQGIGVEVVDLDPHPSGSGIGIGPTGLRLLDRYGIASQIVARGTSSNSIFYGDATGKPIADLAYVAKSGNGLPSNVTLSRAALADVLMKNATNAGISILEGVTVDAIEQGETAAKVGLSDGTTRTVDLVVGADGAYSKVRELTFGKELKPEFGGQGVWRWIVPNNIGLTEGMTLKGTTTKFGIFPLPGNEIYAYLMLNLKENIWVTPESTRNLMTELLEEYTEPFAQAIRPTLIESTAYIYRPLETLFVTEPWYRGRSVLIGDAAHTMTPHLASGGVMAVEDAIVLAEELAAEGALSDALARFMKRRYERAKFIFDTSVQLSKLEQLGNERYPDYASIRGNALKVLAEPV</sequence>
<evidence type="ECO:0000256" key="1">
    <source>
        <dbReference type="ARBA" id="ARBA00023002"/>
    </source>
</evidence>
<dbReference type="InterPro" id="IPR036188">
    <property type="entry name" value="FAD/NAD-bd_sf"/>
</dbReference>
<dbReference type="InterPro" id="IPR050493">
    <property type="entry name" value="FAD-dep_Monooxygenase_BioMet"/>
</dbReference>
<feature type="domain" description="FAD-binding" evidence="3">
    <location>
        <begin position="6"/>
        <end position="331"/>
    </location>
</feature>
<proteinExistence type="predicted"/>
<comment type="caution">
    <text evidence="4">The sequence shown here is derived from an EMBL/GenBank/DDBJ whole genome shotgun (WGS) entry which is preliminary data.</text>
</comment>
<dbReference type="PANTHER" id="PTHR13789">
    <property type="entry name" value="MONOOXYGENASE"/>
    <property type="match status" value="1"/>
</dbReference>
<evidence type="ECO:0000256" key="2">
    <source>
        <dbReference type="ARBA" id="ARBA00023033"/>
    </source>
</evidence>
<dbReference type="Gene3D" id="3.50.50.60">
    <property type="entry name" value="FAD/NAD(P)-binding domain"/>
    <property type="match status" value="1"/>
</dbReference>
<protein>
    <recommendedName>
        <fullName evidence="3">FAD-binding domain-containing protein</fullName>
    </recommendedName>
</protein>
<dbReference type="Pfam" id="PF01494">
    <property type="entry name" value="FAD_binding_3"/>
    <property type="match status" value="1"/>
</dbReference>
<dbReference type="SUPFAM" id="SSF51905">
    <property type="entry name" value="FAD/NAD(P)-binding domain"/>
    <property type="match status" value="1"/>
</dbReference>
<keyword evidence="5" id="KW-1185">Reference proteome</keyword>
<keyword evidence="1" id="KW-0560">Oxidoreductase</keyword>
<accession>A0ABX1DW96</accession>
<gene>
    <name evidence="4" type="ORF">HED55_23205</name>
</gene>
<evidence type="ECO:0000313" key="4">
    <source>
        <dbReference type="EMBL" id="NKC05030.1"/>
    </source>
</evidence>
<name>A0ABX1DW96_9HYPH</name>
<dbReference type="InterPro" id="IPR002938">
    <property type="entry name" value="FAD-bd"/>
</dbReference>
<dbReference type="EMBL" id="JAAVLN010000003">
    <property type="protein sequence ID" value="NKC05030.1"/>
    <property type="molecule type" value="Genomic_DNA"/>
</dbReference>
<evidence type="ECO:0000313" key="5">
    <source>
        <dbReference type="Proteomes" id="UP000704467"/>
    </source>
</evidence>
<evidence type="ECO:0000259" key="3">
    <source>
        <dbReference type="Pfam" id="PF01494"/>
    </source>
</evidence>